<dbReference type="GO" id="GO:0000156">
    <property type="term" value="F:phosphorelay response regulator activity"/>
    <property type="evidence" value="ECO:0007669"/>
    <property type="project" value="InterPro"/>
</dbReference>
<name>A0A5B8EGD8_LACAM</name>
<accession>A0A5B8EGD8</accession>
<dbReference type="GO" id="GO:0003677">
    <property type="term" value="F:DNA binding"/>
    <property type="evidence" value="ECO:0007669"/>
    <property type="project" value="InterPro"/>
</dbReference>
<sequence length="147" mass="17339">MKFKLLVNPPKKELVQAQVHQENDFTQELKKFVLTNASSNQLLAYDDKDVITLSLDKIALITIIDNKTYAICTNKKQYQIKKRIYQLVEELPKYFWRVNKSSIVNRYQISRFEETQTASVNIIMKNGLTDYVSRRCFAKIRKELDDL</sequence>
<dbReference type="AlphaFoldDB" id="A0A5B8EGD8"/>
<dbReference type="PROSITE" id="PS50930">
    <property type="entry name" value="HTH_LYTTR"/>
    <property type="match status" value="1"/>
</dbReference>
<feature type="domain" description="HTH LytTR-type" evidence="1">
    <location>
        <begin position="42"/>
        <end position="146"/>
    </location>
</feature>
<dbReference type="RefSeq" id="WP_013438655.1">
    <property type="nucleotide sequence ID" value="NZ_CP029754.1"/>
</dbReference>
<evidence type="ECO:0000313" key="3">
    <source>
        <dbReference type="Proteomes" id="UP000312326"/>
    </source>
</evidence>
<dbReference type="InterPro" id="IPR007492">
    <property type="entry name" value="LytTR_DNA-bd_dom"/>
</dbReference>
<evidence type="ECO:0000313" key="2">
    <source>
        <dbReference type="EMBL" id="QDD71063.1"/>
    </source>
</evidence>
<dbReference type="SMART" id="SM00850">
    <property type="entry name" value="LytTR"/>
    <property type="match status" value="1"/>
</dbReference>
<dbReference type="PANTHER" id="PTHR37299:SF4">
    <property type="entry name" value="TRANSCRIPTIONAL REGULATOR"/>
    <property type="match status" value="1"/>
</dbReference>
<organism evidence="2 3">
    <name type="scientific">Lactobacillus amylovorus</name>
    <dbReference type="NCBI Taxonomy" id="1604"/>
    <lineage>
        <taxon>Bacteria</taxon>
        <taxon>Bacillati</taxon>
        <taxon>Bacillota</taxon>
        <taxon>Bacilli</taxon>
        <taxon>Lactobacillales</taxon>
        <taxon>Lactobacillaceae</taxon>
        <taxon>Lactobacillus</taxon>
    </lineage>
</organism>
<proteinExistence type="predicted"/>
<dbReference type="Proteomes" id="UP000312326">
    <property type="component" value="Chromosome"/>
</dbReference>
<reference evidence="2 3" key="1">
    <citation type="submission" date="2018-06" db="EMBL/GenBank/DDBJ databases">
        <title>Complete genome sequnece of Lactobacillus amylovorus PMRA3.</title>
        <authorList>
            <person name="Nam Y.-D."/>
            <person name="Chung W.-H."/>
            <person name="Park Y.S."/>
            <person name="Kang J."/>
        </authorList>
    </citation>
    <scope>NUCLEOTIDE SEQUENCE [LARGE SCALE GENOMIC DNA]</scope>
    <source>
        <strain evidence="2 3">PMRA3</strain>
    </source>
</reference>
<gene>
    <name evidence="2" type="ORF">DM298_09515</name>
</gene>
<evidence type="ECO:0000259" key="1">
    <source>
        <dbReference type="PROSITE" id="PS50930"/>
    </source>
</evidence>
<protein>
    <submittedName>
        <fullName evidence="2">LytTR family transcriptional regulator</fullName>
    </submittedName>
</protein>
<dbReference type="Pfam" id="PF04397">
    <property type="entry name" value="LytTR"/>
    <property type="match status" value="1"/>
</dbReference>
<dbReference type="EMBL" id="CP029754">
    <property type="protein sequence ID" value="QDD71063.1"/>
    <property type="molecule type" value="Genomic_DNA"/>
</dbReference>
<dbReference type="Gene3D" id="2.40.50.1020">
    <property type="entry name" value="LytTr DNA-binding domain"/>
    <property type="match status" value="1"/>
</dbReference>
<dbReference type="PANTHER" id="PTHR37299">
    <property type="entry name" value="TRANSCRIPTIONAL REGULATOR-RELATED"/>
    <property type="match status" value="1"/>
</dbReference>
<dbReference type="InterPro" id="IPR046947">
    <property type="entry name" value="LytR-like"/>
</dbReference>